<name>A0A834JPR5_VESVU</name>
<dbReference type="EMBL" id="JACSEA010000009">
    <property type="protein sequence ID" value="KAF7392543.1"/>
    <property type="molecule type" value="Genomic_DNA"/>
</dbReference>
<comment type="caution">
    <text evidence="1">The sequence shown here is derived from an EMBL/GenBank/DDBJ whole genome shotgun (WGS) entry which is preliminary data.</text>
</comment>
<keyword evidence="2" id="KW-1185">Reference proteome</keyword>
<accession>A0A834JPR5</accession>
<reference evidence="1" key="1">
    <citation type="journal article" date="2020" name="G3 (Bethesda)">
        <title>High-Quality Assemblies for Three Invasive Social Wasps from the &lt;i&gt;Vespula&lt;/i&gt; Genus.</title>
        <authorList>
            <person name="Harrop T.W.R."/>
            <person name="Guhlin J."/>
            <person name="McLaughlin G.M."/>
            <person name="Permina E."/>
            <person name="Stockwell P."/>
            <person name="Gilligan J."/>
            <person name="Le Lec M.F."/>
            <person name="Gruber M.A.M."/>
            <person name="Quinn O."/>
            <person name="Lovegrove M."/>
            <person name="Duncan E.J."/>
            <person name="Remnant E.J."/>
            <person name="Van Eeckhoven J."/>
            <person name="Graham B."/>
            <person name="Knapp R.A."/>
            <person name="Langford K.W."/>
            <person name="Kronenberg Z."/>
            <person name="Press M.O."/>
            <person name="Eacker S.M."/>
            <person name="Wilson-Rankin E.E."/>
            <person name="Purcell J."/>
            <person name="Lester P.J."/>
            <person name="Dearden P.K."/>
        </authorList>
    </citation>
    <scope>NUCLEOTIDE SEQUENCE</scope>
    <source>
        <strain evidence="1">Marl-1</strain>
    </source>
</reference>
<gene>
    <name evidence="1" type="ORF">HZH66_008376</name>
</gene>
<proteinExistence type="predicted"/>
<sequence>MNITLDANSQGDIRSCLGEETAGKNKGKTCYALLPVTDVASDGENYVSPKRIALNLLSLIVPQADHKVDEYFLRYVETHRRPRVSAPNITADQIAEIIKRFVDNALRFFDVTENISRTMFLRFPDRAEAELSFDNLFNKPNEALKESEISEGRVSSFNYERSRSVPDTWPPTPTAMPRADALVAHSFLLYCDFTDPVTSGTIRESIEYTLDRYTSCRRVKGNSDTFFRGMVKAKNEDDCVGRNVNKVEERIDGKEGKVCERREPTLHHPVTGPTSFCH</sequence>
<evidence type="ECO:0000313" key="2">
    <source>
        <dbReference type="Proteomes" id="UP000614350"/>
    </source>
</evidence>
<evidence type="ECO:0000313" key="1">
    <source>
        <dbReference type="EMBL" id="KAF7392543.1"/>
    </source>
</evidence>
<organism evidence="1 2">
    <name type="scientific">Vespula vulgaris</name>
    <name type="common">Yellow jacket</name>
    <name type="synonym">Wasp</name>
    <dbReference type="NCBI Taxonomy" id="7454"/>
    <lineage>
        <taxon>Eukaryota</taxon>
        <taxon>Metazoa</taxon>
        <taxon>Ecdysozoa</taxon>
        <taxon>Arthropoda</taxon>
        <taxon>Hexapoda</taxon>
        <taxon>Insecta</taxon>
        <taxon>Pterygota</taxon>
        <taxon>Neoptera</taxon>
        <taxon>Endopterygota</taxon>
        <taxon>Hymenoptera</taxon>
        <taxon>Apocrita</taxon>
        <taxon>Aculeata</taxon>
        <taxon>Vespoidea</taxon>
        <taxon>Vespidae</taxon>
        <taxon>Vespinae</taxon>
        <taxon>Vespula</taxon>
    </lineage>
</organism>
<protein>
    <submittedName>
        <fullName evidence="1">Uncharacterized protein</fullName>
    </submittedName>
</protein>
<dbReference type="AlphaFoldDB" id="A0A834JPR5"/>
<dbReference type="Proteomes" id="UP000614350">
    <property type="component" value="Unassembled WGS sequence"/>
</dbReference>